<dbReference type="OrthoDB" id="165036at2759"/>
<accession>A0A0A7CML8</accession>
<feature type="region of interest" description="Disordered" evidence="1">
    <location>
        <begin position="233"/>
        <end position="267"/>
    </location>
</feature>
<evidence type="ECO:0000256" key="1">
    <source>
        <dbReference type="SAM" id="MobiDB-lite"/>
    </source>
</evidence>
<keyword evidence="5" id="KW-1185">Reference proteome</keyword>
<proteinExistence type="predicted"/>
<feature type="chain" id="PRO_5011845554" evidence="2">
    <location>
        <begin position="16"/>
        <end position="267"/>
    </location>
</feature>
<dbReference type="EMBL" id="KM038666">
    <property type="protein sequence ID" value="AIG56127.1"/>
    <property type="molecule type" value="Genomic_DNA"/>
</dbReference>
<keyword evidence="2" id="KW-0732">Signal</keyword>
<dbReference type="Proteomes" id="UP000243579">
    <property type="component" value="Unassembled WGS sequence"/>
</dbReference>
<dbReference type="EMBL" id="JNBR01001416">
    <property type="protein sequence ID" value="OQR87946.1"/>
    <property type="molecule type" value="Genomic_DNA"/>
</dbReference>
<organism evidence="3">
    <name type="scientific">Achlya hypogyna</name>
    <name type="common">Oomycete</name>
    <name type="synonym">Protoachlya hypogyna</name>
    <dbReference type="NCBI Taxonomy" id="1202772"/>
    <lineage>
        <taxon>Eukaryota</taxon>
        <taxon>Sar</taxon>
        <taxon>Stramenopiles</taxon>
        <taxon>Oomycota</taxon>
        <taxon>Saprolegniomycetes</taxon>
        <taxon>Saprolegniales</taxon>
        <taxon>Achlyaceae</taxon>
        <taxon>Achlya</taxon>
    </lineage>
</organism>
<evidence type="ECO:0000313" key="4">
    <source>
        <dbReference type="EMBL" id="OQR87946.1"/>
    </source>
</evidence>
<evidence type="ECO:0000256" key="2">
    <source>
        <dbReference type="SAM" id="SignalP"/>
    </source>
</evidence>
<name>A0A0A7CML8_ACHHY</name>
<evidence type="ECO:0000313" key="3">
    <source>
        <dbReference type="EMBL" id="AIG56127.1"/>
    </source>
</evidence>
<dbReference type="PANTHER" id="PTHR35559:SF1">
    <property type="entry name" value="CHITIN-BINDING TYPE-4 DOMAIN-CONTAINING PROTEIN"/>
    <property type="match status" value="1"/>
</dbReference>
<sequence length="267" mass="29093">MVFLPLLMLLAGASAHSWIECSNYLMTSVEDRNYWDASKCLGYPRCSAARSGIFGSEGTLNYQSLTGNACPCARGAKDDYTDAYPKATYVPGQRVCLAYPAKNHVADVCTNKDIPDNGMIVYRTMLGATEDPPLSQWPVPYLNNTNGVHVNGVIDYKGFQNCPKFCEDMPNAFCSMCFDLEPDLAVGSYSFHWEWTFNVGQAKYISCWEADVVASSDQPTPAILPPTTVASTTVPTPMPAPPGVVPSVQPVPATPRPSADNPYFDCE</sequence>
<feature type="signal peptide" evidence="2">
    <location>
        <begin position="1"/>
        <end position="15"/>
    </location>
</feature>
<dbReference type="PANTHER" id="PTHR35559">
    <property type="entry name" value="CHITIN-BINDING TYPE-4 DOMAIN-CONTAINING PROTEIN"/>
    <property type="match status" value="1"/>
</dbReference>
<dbReference type="AlphaFoldDB" id="A0A0A7CML8"/>
<gene>
    <name evidence="4" type="ORF">ACHHYP_07806</name>
</gene>
<reference evidence="3 5" key="1">
    <citation type="journal article" date="2014" name="Genome Biol. Evol.">
        <title>The secreted proteins of Achlya hypogyna and Thraustotheca clavata identify the ancestral oomycete secretome and reveal gene acquisitions by horizontal gene transfer.</title>
        <authorList>
            <person name="Misner I."/>
            <person name="Blouin N."/>
            <person name="Leonard G."/>
            <person name="Richards T.A."/>
            <person name="Lane C.E."/>
        </authorList>
    </citation>
    <scope>NUCLEOTIDE SEQUENCE</scope>
    <source>
        <strain evidence="3 5">ATCC 48635</strain>
    </source>
</reference>
<evidence type="ECO:0000313" key="5">
    <source>
        <dbReference type="Proteomes" id="UP000243579"/>
    </source>
</evidence>
<protein>
    <submittedName>
        <fullName evidence="3">Secreted protein</fullName>
    </submittedName>
</protein>